<gene>
    <name evidence="3" type="primary">20346657</name>
    <name evidence="2" type="ORF">GGTG_06199</name>
</gene>
<evidence type="ECO:0000313" key="2">
    <source>
        <dbReference type="EMBL" id="EJT76278.1"/>
    </source>
</evidence>
<dbReference type="AlphaFoldDB" id="J3NY45"/>
<dbReference type="HOGENOM" id="CLU_3050434_0_0_1"/>
<dbReference type="VEuPathDB" id="FungiDB:GGTG_06199"/>
<reference evidence="4" key="1">
    <citation type="submission" date="2010-07" db="EMBL/GenBank/DDBJ databases">
        <title>The genome sequence of Gaeumannomyces graminis var. tritici strain R3-111a-1.</title>
        <authorList>
            <consortium name="The Broad Institute Genome Sequencing Platform"/>
            <person name="Ma L.-J."/>
            <person name="Dead R."/>
            <person name="Young S."/>
            <person name="Zeng Q."/>
            <person name="Koehrsen M."/>
            <person name="Alvarado L."/>
            <person name="Berlin A."/>
            <person name="Chapman S.B."/>
            <person name="Chen Z."/>
            <person name="Freedman E."/>
            <person name="Gellesch M."/>
            <person name="Goldberg J."/>
            <person name="Griggs A."/>
            <person name="Gujja S."/>
            <person name="Heilman E.R."/>
            <person name="Heiman D."/>
            <person name="Hepburn T."/>
            <person name="Howarth C."/>
            <person name="Jen D."/>
            <person name="Larson L."/>
            <person name="Mehta T."/>
            <person name="Neiman D."/>
            <person name="Pearson M."/>
            <person name="Roberts A."/>
            <person name="Saif S."/>
            <person name="Shea T."/>
            <person name="Shenoy N."/>
            <person name="Sisk P."/>
            <person name="Stolte C."/>
            <person name="Sykes S."/>
            <person name="Walk T."/>
            <person name="White J."/>
            <person name="Yandava C."/>
            <person name="Haas B."/>
            <person name="Nusbaum C."/>
            <person name="Birren B."/>
        </authorList>
    </citation>
    <scope>NUCLEOTIDE SEQUENCE [LARGE SCALE GENOMIC DNA]</scope>
    <source>
        <strain evidence="4">R3-111a-1</strain>
    </source>
</reference>
<name>J3NY45_GAET3</name>
<feature type="compositionally biased region" description="Polar residues" evidence="1">
    <location>
        <begin position="34"/>
        <end position="46"/>
    </location>
</feature>
<evidence type="ECO:0000313" key="3">
    <source>
        <dbReference type="EnsemblFungi" id="EJT76278"/>
    </source>
</evidence>
<keyword evidence="4" id="KW-1185">Reference proteome</keyword>
<dbReference type="Proteomes" id="UP000006039">
    <property type="component" value="Unassembled WGS sequence"/>
</dbReference>
<sequence>MSAEMGTQNRRGSNTAAQTLCWEPVTFTRLEPQPAQSCTSSAQPQASAHHGSRL</sequence>
<reference evidence="2" key="2">
    <citation type="submission" date="2010-07" db="EMBL/GenBank/DDBJ databases">
        <authorList>
            <consortium name="The Broad Institute Genome Sequencing Platform"/>
            <consortium name="Broad Institute Genome Sequencing Center for Infectious Disease"/>
            <person name="Ma L.-J."/>
            <person name="Dead R."/>
            <person name="Young S."/>
            <person name="Zeng Q."/>
            <person name="Koehrsen M."/>
            <person name="Alvarado L."/>
            <person name="Berlin A."/>
            <person name="Chapman S.B."/>
            <person name="Chen Z."/>
            <person name="Freedman E."/>
            <person name="Gellesch M."/>
            <person name="Goldberg J."/>
            <person name="Griggs A."/>
            <person name="Gujja S."/>
            <person name="Heilman E.R."/>
            <person name="Heiman D."/>
            <person name="Hepburn T."/>
            <person name="Howarth C."/>
            <person name="Jen D."/>
            <person name="Larson L."/>
            <person name="Mehta T."/>
            <person name="Neiman D."/>
            <person name="Pearson M."/>
            <person name="Roberts A."/>
            <person name="Saif S."/>
            <person name="Shea T."/>
            <person name="Shenoy N."/>
            <person name="Sisk P."/>
            <person name="Stolte C."/>
            <person name="Sykes S."/>
            <person name="Walk T."/>
            <person name="White J."/>
            <person name="Yandava C."/>
            <person name="Haas B."/>
            <person name="Nusbaum C."/>
            <person name="Birren B."/>
        </authorList>
    </citation>
    <scope>NUCLEOTIDE SEQUENCE</scope>
    <source>
        <strain evidence="2">R3-111a-1</strain>
    </source>
</reference>
<accession>J3NY45</accession>
<feature type="region of interest" description="Disordered" evidence="1">
    <location>
        <begin position="32"/>
        <end position="54"/>
    </location>
</feature>
<dbReference type="EnsemblFungi" id="EJT76278">
    <property type="protein sequence ID" value="EJT76278"/>
    <property type="gene ID" value="GGTG_06199"/>
</dbReference>
<evidence type="ECO:0000313" key="4">
    <source>
        <dbReference type="Proteomes" id="UP000006039"/>
    </source>
</evidence>
<dbReference type="RefSeq" id="XP_009222278.1">
    <property type="nucleotide sequence ID" value="XM_009224014.1"/>
</dbReference>
<reference evidence="2" key="3">
    <citation type="submission" date="2010-09" db="EMBL/GenBank/DDBJ databases">
        <title>Annotation of Gaeumannomyces graminis var. tritici R3-111a-1.</title>
        <authorList>
            <consortium name="The Broad Institute Genome Sequencing Platform"/>
            <person name="Ma L.-J."/>
            <person name="Dead R."/>
            <person name="Young S.K."/>
            <person name="Zeng Q."/>
            <person name="Gargeya S."/>
            <person name="Fitzgerald M."/>
            <person name="Haas B."/>
            <person name="Abouelleil A."/>
            <person name="Alvarado L."/>
            <person name="Arachchi H.M."/>
            <person name="Berlin A."/>
            <person name="Brown A."/>
            <person name="Chapman S.B."/>
            <person name="Chen Z."/>
            <person name="Dunbar C."/>
            <person name="Freedman E."/>
            <person name="Gearin G."/>
            <person name="Gellesch M."/>
            <person name="Goldberg J."/>
            <person name="Griggs A."/>
            <person name="Gujja S."/>
            <person name="Heiman D."/>
            <person name="Howarth C."/>
            <person name="Larson L."/>
            <person name="Lui A."/>
            <person name="MacDonald P.J.P."/>
            <person name="Mehta T."/>
            <person name="Montmayeur A."/>
            <person name="Murphy C."/>
            <person name="Neiman D."/>
            <person name="Pearson M."/>
            <person name="Priest M."/>
            <person name="Roberts A."/>
            <person name="Saif S."/>
            <person name="Shea T."/>
            <person name="Shenoy N."/>
            <person name="Sisk P."/>
            <person name="Stolte C."/>
            <person name="Sykes S."/>
            <person name="Yandava C."/>
            <person name="Wortman J."/>
            <person name="Nusbaum C."/>
            <person name="Birren B."/>
        </authorList>
    </citation>
    <scope>NUCLEOTIDE SEQUENCE</scope>
    <source>
        <strain evidence="2">R3-111a-1</strain>
    </source>
</reference>
<proteinExistence type="predicted"/>
<dbReference type="EMBL" id="GL385397">
    <property type="protein sequence ID" value="EJT76278.1"/>
    <property type="molecule type" value="Genomic_DNA"/>
</dbReference>
<evidence type="ECO:0000256" key="1">
    <source>
        <dbReference type="SAM" id="MobiDB-lite"/>
    </source>
</evidence>
<dbReference type="GeneID" id="20346657"/>
<reference evidence="3" key="5">
    <citation type="submission" date="2018-04" db="UniProtKB">
        <authorList>
            <consortium name="EnsemblFungi"/>
        </authorList>
    </citation>
    <scope>IDENTIFICATION</scope>
    <source>
        <strain evidence="3">R3-111a-1</strain>
    </source>
</reference>
<reference evidence="3" key="4">
    <citation type="journal article" date="2015" name="G3 (Bethesda)">
        <title>Genome sequences of three phytopathogenic species of the Magnaporthaceae family of fungi.</title>
        <authorList>
            <person name="Okagaki L.H."/>
            <person name="Nunes C.C."/>
            <person name="Sailsbery J."/>
            <person name="Clay B."/>
            <person name="Brown D."/>
            <person name="John T."/>
            <person name="Oh Y."/>
            <person name="Young N."/>
            <person name="Fitzgerald M."/>
            <person name="Haas B.J."/>
            <person name="Zeng Q."/>
            <person name="Young S."/>
            <person name="Adiconis X."/>
            <person name="Fan L."/>
            <person name="Levin J.Z."/>
            <person name="Mitchell T.K."/>
            <person name="Okubara P.A."/>
            <person name="Farman M.L."/>
            <person name="Kohn L.M."/>
            <person name="Birren B."/>
            <person name="Ma L.-J."/>
            <person name="Dean R.A."/>
        </authorList>
    </citation>
    <scope>NUCLEOTIDE SEQUENCE</scope>
    <source>
        <strain evidence="3">R3-111a-1</strain>
    </source>
</reference>
<organism evidence="2">
    <name type="scientific">Gaeumannomyces tritici (strain R3-111a-1)</name>
    <name type="common">Wheat and barley take-all root rot fungus</name>
    <name type="synonym">Gaeumannomyces graminis var. tritici</name>
    <dbReference type="NCBI Taxonomy" id="644352"/>
    <lineage>
        <taxon>Eukaryota</taxon>
        <taxon>Fungi</taxon>
        <taxon>Dikarya</taxon>
        <taxon>Ascomycota</taxon>
        <taxon>Pezizomycotina</taxon>
        <taxon>Sordariomycetes</taxon>
        <taxon>Sordariomycetidae</taxon>
        <taxon>Magnaporthales</taxon>
        <taxon>Magnaporthaceae</taxon>
        <taxon>Gaeumannomyces</taxon>
    </lineage>
</organism>
<protein>
    <submittedName>
        <fullName evidence="2 3">Uncharacterized protein</fullName>
    </submittedName>
</protein>